<dbReference type="PANTHER" id="PTHR43792:SF8">
    <property type="entry name" value="[RIBOSOMAL PROTEIN US5]-ALANINE N-ACETYLTRANSFERASE"/>
    <property type="match status" value="1"/>
</dbReference>
<feature type="domain" description="N-acetyltransferase" evidence="5">
    <location>
        <begin position="293"/>
        <end position="463"/>
    </location>
</feature>
<dbReference type="InterPro" id="IPR051531">
    <property type="entry name" value="N-acetyltransferase"/>
</dbReference>
<dbReference type="GO" id="GO:0005737">
    <property type="term" value="C:cytoplasm"/>
    <property type="evidence" value="ECO:0007669"/>
    <property type="project" value="TreeGrafter"/>
</dbReference>
<dbReference type="RefSeq" id="WP_141449896.1">
    <property type="nucleotide sequence ID" value="NZ_CP041217.1"/>
</dbReference>
<sequence>MNSQQLRIDTQIVKSICMDYLLYVPAGYEAESSKKWPLILYLHGAGGSGMQLDQIRKEGLPARLESEPDFPFVVVAPQCPIGVFWNMREDEVMAILGEVTDNLDIDRDRVYLTGFSMGAYGVWQLAAHNRERFAAIAPVSGGGDPAFARKLGGMPTWIFHGMEDQVIRPAESEKIAEAMRSEGAEVELTLYPGLAHDCWRKVYANDGLYRWFLEHTSSGRAPLEEEEPSAAMQGERRTTVRSFAAEAVGSARPAEAPAEPDSAAAPVVQHVERPSREDGPGALGLYSDGTERLRIEPVQVGDVDGLLALELGNRDFFRMFTGTREESFYTRDEQEARVRRAVDAAAADERYLFVVRERGFDEPIGLVDLTGVSRGSLQSAWLGYFLDRAHNGKGYMTEAVRYVVRHAFEVLVLHRIEAGVMPHNEPSLRVLEKAGFLREGLSRRNVQIDGRWRDHVLLAILNPKDMAEEEKEFGGGEAIHP</sequence>
<evidence type="ECO:0000256" key="1">
    <source>
        <dbReference type="ARBA" id="ARBA00022679"/>
    </source>
</evidence>
<protein>
    <submittedName>
        <fullName evidence="6">GNAT family N-acetyltransferase</fullName>
    </submittedName>
</protein>
<dbReference type="Gene3D" id="3.40.630.30">
    <property type="match status" value="1"/>
</dbReference>
<evidence type="ECO:0000313" key="6">
    <source>
        <dbReference type="EMBL" id="QDH23359.1"/>
    </source>
</evidence>
<dbReference type="PANTHER" id="PTHR43792">
    <property type="entry name" value="GNAT FAMILY, PUTATIVE (AFU_ORTHOLOGUE AFUA_3G00765)-RELATED-RELATED"/>
    <property type="match status" value="1"/>
</dbReference>
<dbReference type="Gene3D" id="3.40.50.1820">
    <property type="entry name" value="alpha/beta hydrolase"/>
    <property type="match status" value="1"/>
</dbReference>
<reference evidence="6 7" key="1">
    <citation type="submission" date="2019-06" db="EMBL/GenBank/DDBJ databases">
        <title>Saccharibacillus brassicae sp. nov., an endophytic bacterium isolated from Chinese cabbage seeds (Brassica pekinensis).</title>
        <authorList>
            <person name="Jiang L."/>
            <person name="Lee J."/>
            <person name="Kim S.W."/>
        </authorList>
    </citation>
    <scope>NUCLEOTIDE SEQUENCE [LARGE SCALE GENOMIC DNA]</scope>
    <source>
        <strain evidence="7">KCTC 43072 / ATSA2</strain>
    </source>
</reference>
<dbReference type="SUPFAM" id="SSF55729">
    <property type="entry name" value="Acyl-CoA N-acyltransferases (Nat)"/>
    <property type="match status" value="1"/>
</dbReference>
<feature type="region of interest" description="Disordered" evidence="4">
    <location>
        <begin position="251"/>
        <end position="282"/>
    </location>
</feature>
<keyword evidence="2" id="KW-0012">Acyltransferase</keyword>
<dbReference type="Pfam" id="PF13302">
    <property type="entry name" value="Acetyltransf_3"/>
    <property type="match status" value="1"/>
</dbReference>
<dbReference type="GO" id="GO:0008999">
    <property type="term" value="F:protein-N-terminal-alanine acetyltransferase activity"/>
    <property type="evidence" value="ECO:0007669"/>
    <property type="project" value="TreeGrafter"/>
</dbReference>
<dbReference type="OrthoDB" id="9764953at2"/>
<name>A0A4Y6V023_SACBS</name>
<dbReference type="InterPro" id="IPR000182">
    <property type="entry name" value="GNAT_dom"/>
</dbReference>
<keyword evidence="1 6" id="KW-0808">Transferase</keyword>
<dbReference type="InterPro" id="IPR002925">
    <property type="entry name" value="Dienelactn_hydro"/>
</dbReference>
<comment type="similarity">
    <text evidence="3">Belongs to the acetyltransferase family. RimJ subfamily.</text>
</comment>
<dbReference type="Proteomes" id="UP000316968">
    <property type="component" value="Chromosome"/>
</dbReference>
<evidence type="ECO:0000259" key="5">
    <source>
        <dbReference type="PROSITE" id="PS51186"/>
    </source>
</evidence>
<dbReference type="InterPro" id="IPR029058">
    <property type="entry name" value="AB_hydrolase_fold"/>
</dbReference>
<evidence type="ECO:0000256" key="2">
    <source>
        <dbReference type="ARBA" id="ARBA00023315"/>
    </source>
</evidence>
<gene>
    <name evidence="6" type="ORF">FFV09_22325</name>
</gene>
<evidence type="ECO:0000313" key="7">
    <source>
        <dbReference type="Proteomes" id="UP000316968"/>
    </source>
</evidence>
<dbReference type="SUPFAM" id="SSF53474">
    <property type="entry name" value="alpha/beta-Hydrolases"/>
    <property type="match status" value="1"/>
</dbReference>
<accession>A0A4Y6V023</accession>
<dbReference type="EMBL" id="CP041217">
    <property type="protein sequence ID" value="QDH23359.1"/>
    <property type="molecule type" value="Genomic_DNA"/>
</dbReference>
<dbReference type="PROSITE" id="PS51186">
    <property type="entry name" value="GNAT"/>
    <property type="match status" value="1"/>
</dbReference>
<dbReference type="KEGG" id="saca:FFV09_22325"/>
<proteinExistence type="inferred from homology"/>
<feature type="compositionally biased region" description="Low complexity" evidence="4">
    <location>
        <begin position="251"/>
        <end position="266"/>
    </location>
</feature>
<dbReference type="InterPro" id="IPR016181">
    <property type="entry name" value="Acyl_CoA_acyltransferase"/>
</dbReference>
<evidence type="ECO:0000256" key="4">
    <source>
        <dbReference type="SAM" id="MobiDB-lite"/>
    </source>
</evidence>
<keyword evidence="7" id="KW-1185">Reference proteome</keyword>
<dbReference type="GO" id="GO:0016787">
    <property type="term" value="F:hydrolase activity"/>
    <property type="evidence" value="ECO:0007669"/>
    <property type="project" value="InterPro"/>
</dbReference>
<evidence type="ECO:0000256" key="3">
    <source>
        <dbReference type="ARBA" id="ARBA00038502"/>
    </source>
</evidence>
<dbReference type="AlphaFoldDB" id="A0A4Y6V023"/>
<organism evidence="6 7">
    <name type="scientific">Saccharibacillus brassicae</name>
    <dbReference type="NCBI Taxonomy" id="2583377"/>
    <lineage>
        <taxon>Bacteria</taxon>
        <taxon>Bacillati</taxon>
        <taxon>Bacillota</taxon>
        <taxon>Bacilli</taxon>
        <taxon>Bacillales</taxon>
        <taxon>Paenibacillaceae</taxon>
        <taxon>Saccharibacillus</taxon>
    </lineage>
</organism>
<feature type="compositionally biased region" description="Basic and acidic residues" evidence="4">
    <location>
        <begin position="270"/>
        <end position="279"/>
    </location>
</feature>
<dbReference type="Pfam" id="PF01738">
    <property type="entry name" value="DLH"/>
    <property type="match status" value="1"/>
</dbReference>